<gene>
    <name evidence="1" type="ORF">FH603_2624</name>
</gene>
<organism evidence="1 2">
    <name type="scientific">Spirosoma utsteinense</name>
    <dbReference type="NCBI Taxonomy" id="2585773"/>
    <lineage>
        <taxon>Bacteria</taxon>
        <taxon>Pseudomonadati</taxon>
        <taxon>Bacteroidota</taxon>
        <taxon>Cytophagia</taxon>
        <taxon>Cytophagales</taxon>
        <taxon>Cytophagaceae</taxon>
        <taxon>Spirosoma</taxon>
    </lineage>
</organism>
<dbReference type="Proteomes" id="UP000700732">
    <property type="component" value="Unassembled WGS sequence"/>
</dbReference>
<keyword evidence="2" id="KW-1185">Reference proteome</keyword>
<evidence type="ECO:0000313" key="2">
    <source>
        <dbReference type="Proteomes" id="UP000700732"/>
    </source>
</evidence>
<dbReference type="RefSeq" id="WP_244968002.1">
    <property type="nucleotide sequence ID" value="NZ_VFIA01000013.1"/>
</dbReference>
<reference evidence="1 2" key="1">
    <citation type="submission" date="2019-06" db="EMBL/GenBank/DDBJ databases">
        <title>Spirosoma utsteinense sp. nov. isolated from Antarctic ice-free soils.</title>
        <authorList>
            <person name="Tahon G."/>
        </authorList>
    </citation>
    <scope>NUCLEOTIDE SEQUENCE [LARGE SCALE GENOMIC DNA]</scope>
    <source>
        <strain evidence="1 2">LMG 31447</strain>
    </source>
</reference>
<proteinExistence type="predicted"/>
<dbReference type="EMBL" id="VFIA01000013">
    <property type="protein sequence ID" value="MBC3792114.1"/>
    <property type="molecule type" value="Genomic_DNA"/>
</dbReference>
<comment type="caution">
    <text evidence="1">The sequence shown here is derived from an EMBL/GenBank/DDBJ whole genome shotgun (WGS) entry which is preliminary data.</text>
</comment>
<evidence type="ECO:0000313" key="1">
    <source>
        <dbReference type="EMBL" id="MBC3792114.1"/>
    </source>
</evidence>
<sequence>MKKIREGFSKEAVGIWGNPISKLVENKLTLSHDLAELHLYETFQAASRIELQFDTPVMTSMLSGKKSRLSG</sequence>
<protein>
    <submittedName>
        <fullName evidence="1">Uncharacterized protein</fullName>
    </submittedName>
</protein>
<accession>A0ABR6W6D5</accession>
<name>A0ABR6W6D5_9BACT</name>